<dbReference type="GO" id="GO:0004751">
    <property type="term" value="F:ribose-5-phosphate isomerase activity"/>
    <property type="evidence" value="ECO:0007669"/>
    <property type="project" value="TreeGrafter"/>
</dbReference>
<sequence>MKIFIATDHRGYSLKEKIKTWLSDWNYEFEDFGAFTLNPDDDYPDFIAKVAEAVSVDPKSSVGIVLGGSGQGEAIVANKYKEVRAVVYYGGPEDIIKLSREHNDANVLSLGASFLDEKNIKGIIKLWLETKFSGDERHIRRINKIELK</sequence>
<dbReference type="GO" id="GO:0019316">
    <property type="term" value="P:D-allose catabolic process"/>
    <property type="evidence" value="ECO:0007669"/>
    <property type="project" value="TreeGrafter"/>
</dbReference>
<dbReference type="InterPro" id="IPR003500">
    <property type="entry name" value="RpiB_LacA_LacB"/>
</dbReference>
<dbReference type="NCBIfam" id="TIGR00689">
    <property type="entry name" value="rpiB_lacA_lacB"/>
    <property type="match status" value="1"/>
</dbReference>
<dbReference type="SUPFAM" id="SSF89623">
    <property type="entry name" value="Ribose/Galactose isomerase RpiB/AlsB"/>
    <property type="match status" value="1"/>
</dbReference>
<dbReference type="Proteomes" id="UP000178380">
    <property type="component" value="Unassembled WGS sequence"/>
</dbReference>
<comment type="similarity">
    <text evidence="1">Belongs to the LacAB/RpiB family.</text>
</comment>
<accession>A0A1G2HVV1</accession>
<dbReference type="EMBL" id="MHOR01000029">
    <property type="protein sequence ID" value="OGZ66587.1"/>
    <property type="molecule type" value="Genomic_DNA"/>
</dbReference>
<keyword evidence="2" id="KW-0413">Isomerase</keyword>
<dbReference type="Gene3D" id="3.40.1400.10">
    <property type="entry name" value="Sugar-phosphate isomerase, RpiB/LacA/LacB"/>
    <property type="match status" value="1"/>
</dbReference>
<protein>
    <submittedName>
        <fullName evidence="2">Ribose-5-phosphate isomerase</fullName>
    </submittedName>
</protein>
<dbReference type="Pfam" id="PF02502">
    <property type="entry name" value="LacAB_rpiB"/>
    <property type="match status" value="1"/>
</dbReference>
<evidence type="ECO:0000313" key="2">
    <source>
        <dbReference type="EMBL" id="OGZ66587.1"/>
    </source>
</evidence>
<dbReference type="PIRSF" id="PIRSF005384">
    <property type="entry name" value="RpiB_LacA_B"/>
    <property type="match status" value="1"/>
</dbReference>
<dbReference type="STRING" id="1802205.A3C58_02695"/>
<gene>
    <name evidence="2" type="ORF">A3C58_02695</name>
</gene>
<comment type="caution">
    <text evidence="2">The sequence shown here is derived from an EMBL/GenBank/DDBJ whole genome shotgun (WGS) entry which is preliminary data.</text>
</comment>
<evidence type="ECO:0000256" key="1">
    <source>
        <dbReference type="ARBA" id="ARBA00008754"/>
    </source>
</evidence>
<name>A0A1G2HVV1_9BACT</name>
<reference evidence="2 3" key="1">
    <citation type="journal article" date="2016" name="Nat. Commun.">
        <title>Thousands of microbial genomes shed light on interconnected biogeochemical processes in an aquifer system.</title>
        <authorList>
            <person name="Anantharaman K."/>
            <person name="Brown C.T."/>
            <person name="Hug L.A."/>
            <person name="Sharon I."/>
            <person name="Castelle C.J."/>
            <person name="Probst A.J."/>
            <person name="Thomas B.C."/>
            <person name="Singh A."/>
            <person name="Wilkins M.J."/>
            <person name="Karaoz U."/>
            <person name="Brodie E.L."/>
            <person name="Williams K.H."/>
            <person name="Hubbard S.S."/>
            <person name="Banfield J.F."/>
        </authorList>
    </citation>
    <scope>NUCLEOTIDE SEQUENCE [LARGE SCALE GENOMIC DNA]</scope>
</reference>
<dbReference type="PANTHER" id="PTHR30345:SF0">
    <property type="entry name" value="DNA DAMAGE-REPAIR_TOLERATION PROTEIN DRT102"/>
    <property type="match status" value="1"/>
</dbReference>
<proteinExistence type="inferred from homology"/>
<organism evidence="2 3">
    <name type="scientific">Candidatus Staskawiczbacteria bacterium RIFCSPHIGHO2_02_FULL_34_10</name>
    <dbReference type="NCBI Taxonomy" id="1802205"/>
    <lineage>
        <taxon>Bacteria</taxon>
        <taxon>Candidatus Staskawicziibacteriota</taxon>
    </lineage>
</organism>
<evidence type="ECO:0000313" key="3">
    <source>
        <dbReference type="Proteomes" id="UP000178380"/>
    </source>
</evidence>
<dbReference type="NCBIfam" id="NF004051">
    <property type="entry name" value="PRK05571.1"/>
    <property type="match status" value="1"/>
</dbReference>
<dbReference type="GO" id="GO:0009052">
    <property type="term" value="P:pentose-phosphate shunt, non-oxidative branch"/>
    <property type="evidence" value="ECO:0007669"/>
    <property type="project" value="TreeGrafter"/>
</dbReference>
<dbReference type="AlphaFoldDB" id="A0A1G2HVV1"/>
<dbReference type="PANTHER" id="PTHR30345">
    <property type="entry name" value="RIBOSE-5-PHOSPHATE ISOMERASE B"/>
    <property type="match status" value="1"/>
</dbReference>
<dbReference type="InterPro" id="IPR036569">
    <property type="entry name" value="RpiB_LacA_LacB_sf"/>
</dbReference>